<evidence type="ECO:0000256" key="4">
    <source>
        <dbReference type="PIRSR" id="PIRSR000089-1"/>
    </source>
</evidence>
<dbReference type="GO" id="GO:0009055">
    <property type="term" value="F:electron transfer activity"/>
    <property type="evidence" value="ECO:0007669"/>
    <property type="project" value="InterPro"/>
</dbReference>
<dbReference type="InterPro" id="IPR001308">
    <property type="entry name" value="ETF_a/FixB"/>
</dbReference>
<evidence type="ECO:0000256" key="1">
    <source>
        <dbReference type="ARBA" id="ARBA00005817"/>
    </source>
</evidence>
<evidence type="ECO:0000256" key="2">
    <source>
        <dbReference type="ARBA" id="ARBA00011355"/>
    </source>
</evidence>
<feature type="binding site" evidence="4">
    <location>
        <begin position="237"/>
        <end position="238"/>
    </location>
    <ligand>
        <name>FAD</name>
        <dbReference type="ChEBI" id="CHEBI:57692"/>
    </ligand>
</feature>
<dbReference type="PANTHER" id="PTHR43153">
    <property type="entry name" value="ELECTRON TRANSFER FLAVOPROTEIN ALPHA"/>
    <property type="match status" value="1"/>
</dbReference>
<protein>
    <submittedName>
        <fullName evidence="6">Electron transfer flavoprotein subunit alpha/FixB family protein</fullName>
    </submittedName>
</protein>
<dbReference type="SUPFAM" id="SSF52467">
    <property type="entry name" value="DHS-like NAD/FAD-binding domain"/>
    <property type="match status" value="1"/>
</dbReference>
<keyword evidence="4" id="KW-0285">Flavoprotein</keyword>
<name>A0A345NQZ7_9MICO</name>
<gene>
    <name evidence="6" type="ORF">DV701_16235</name>
</gene>
<feature type="binding site" evidence="4">
    <location>
        <position position="289"/>
    </location>
    <ligand>
        <name>FAD</name>
        <dbReference type="ChEBI" id="CHEBI:57692"/>
    </ligand>
</feature>
<dbReference type="KEGG" id="orn:DV701_16235"/>
<feature type="binding site" evidence="4">
    <location>
        <position position="212"/>
    </location>
    <ligand>
        <name>FAD</name>
        <dbReference type="ChEBI" id="CHEBI:57692"/>
    </ligand>
</feature>
<dbReference type="RefSeq" id="WP_114929839.1">
    <property type="nucleotide sequence ID" value="NZ_CP031229.1"/>
</dbReference>
<dbReference type="Gene3D" id="3.40.50.620">
    <property type="entry name" value="HUPs"/>
    <property type="match status" value="1"/>
</dbReference>
<proteinExistence type="inferred from homology"/>
<dbReference type="SUPFAM" id="SSF52402">
    <property type="entry name" value="Adenine nucleotide alpha hydrolases-like"/>
    <property type="match status" value="1"/>
</dbReference>
<dbReference type="InterPro" id="IPR014730">
    <property type="entry name" value="ETF_a/b_N"/>
</dbReference>
<evidence type="ECO:0000313" key="7">
    <source>
        <dbReference type="Proteomes" id="UP000253790"/>
    </source>
</evidence>
<accession>A0A345NQZ7</accession>
<keyword evidence="4" id="KW-0274">FAD</keyword>
<dbReference type="Gene3D" id="3.40.50.1220">
    <property type="entry name" value="TPP-binding domain"/>
    <property type="match status" value="1"/>
</dbReference>
<keyword evidence="7" id="KW-1185">Reference proteome</keyword>
<dbReference type="InterPro" id="IPR029035">
    <property type="entry name" value="DHS-like_NAD/FAD-binding_dom"/>
</dbReference>
<evidence type="ECO:0000313" key="6">
    <source>
        <dbReference type="EMBL" id="AXH97455.1"/>
    </source>
</evidence>
<dbReference type="EMBL" id="CP031229">
    <property type="protein sequence ID" value="AXH97455.1"/>
    <property type="molecule type" value="Genomic_DNA"/>
</dbReference>
<comment type="cofactor">
    <cofactor evidence="4">
        <name>FAD</name>
        <dbReference type="ChEBI" id="CHEBI:57692"/>
    </cofactor>
    <text evidence="4">Binds 1 FAD per dimer.</text>
</comment>
<evidence type="ECO:0000259" key="5">
    <source>
        <dbReference type="SMART" id="SM00893"/>
    </source>
</evidence>
<dbReference type="GO" id="GO:0050660">
    <property type="term" value="F:flavin adenine dinucleotide binding"/>
    <property type="evidence" value="ECO:0007669"/>
    <property type="project" value="InterPro"/>
</dbReference>
<comment type="similarity">
    <text evidence="1">Belongs to the ETF alpha-subunit/FixB family.</text>
</comment>
<reference evidence="6 7" key="1">
    <citation type="submission" date="2018-07" db="EMBL/GenBank/DDBJ databases">
        <title>Complete genome sequencing of Ornithinimicrobium sp. AMA3305.</title>
        <authorList>
            <person name="Bae J.-W."/>
        </authorList>
    </citation>
    <scope>NUCLEOTIDE SEQUENCE [LARGE SCALE GENOMIC DNA]</scope>
    <source>
        <strain evidence="6 7">AMA3305</strain>
    </source>
</reference>
<evidence type="ECO:0000256" key="3">
    <source>
        <dbReference type="ARBA" id="ARBA00025649"/>
    </source>
</evidence>
<dbReference type="AlphaFoldDB" id="A0A345NQZ7"/>
<feature type="domain" description="Electron transfer flavoprotein alpha/beta-subunit N-terminal" evidence="5">
    <location>
        <begin position="5"/>
        <end position="186"/>
    </location>
</feature>
<sequence>MSNVVLVLIEPDEGRVHLVSREALTFARPLAGQVQALMLGRVDEAVLADCREQGVAVVHEATDAELESYAAAAWATALERSLEASGAGIVLAGGTERGTEVLAHLAARRDLPMAANVLSVTSTDPLEVERQVAGGAVREQMRLDASPAVLTMAGHAVEASAAAAPGAAEHRPFTAGVSAADLRAQVKQVQARGGGDSSADLSAARVVVGAGRGAGSADGFSDVDALAQRLGGAVGVSRAVTSLGWRPHHEQVGQTGSRIAPDVYIACGISGAIQHWAGCSSSKTIIAINTDAEAPMMTKADYAVVGDMHEVLPALLEALG</sequence>
<comment type="subunit">
    <text evidence="2">Heterodimer of an alpha and a beta subunit.</text>
</comment>
<dbReference type="PIRSF" id="PIRSF000089">
    <property type="entry name" value="Electra_flavoP_a"/>
    <property type="match status" value="1"/>
</dbReference>
<dbReference type="InterPro" id="IPR014731">
    <property type="entry name" value="ETF_asu_C"/>
</dbReference>
<dbReference type="InterPro" id="IPR014729">
    <property type="entry name" value="Rossmann-like_a/b/a_fold"/>
</dbReference>
<feature type="binding site" evidence="4">
    <location>
        <begin position="251"/>
        <end position="255"/>
    </location>
    <ligand>
        <name>FAD</name>
        <dbReference type="ChEBI" id="CHEBI:57692"/>
    </ligand>
</feature>
<feature type="binding site" evidence="4">
    <location>
        <begin position="268"/>
        <end position="275"/>
    </location>
    <ligand>
        <name>FAD</name>
        <dbReference type="ChEBI" id="CHEBI:57692"/>
    </ligand>
</feature>
<dbReference type="Proteomes" id="UP000253790">
    <property type="component" value="Chromosome"/>
</dbReference>
<comment type="function">
    <text evidence="3">The electron transfer flavoprotein serves as a specific electron acceptor for other dehydrogenases. It transfers the electrons to the main respiratory chain via ETF-ubiquinone oxidoreductase (ETF dehydrogenase).</text>
</comment>
<dbReference type="PANTHER" id="PTHR43153:SF1">
    <property type="entry name" value="ELECTRON TRANSFER FLAVOPROTEIN SUBUNIT ALPHA, MITOCHONDRIAL"/>
    <property type="match status" value="1"/>
</dbReference>
<dbReference type="GO" id="GO:0033539">
    <property type="term" value="P:fatty acid beta-oxidation using acyl-CoA dehydrogenase"/>
    <property type="evidence" value="ECO:0007669"/>
    <property type="project" value="TreeGrafter"/>
</dbReference>
<dbReference type="OrthoDB" id="9770286at2"/>
<dbReference type="Pfam" id="PF01012">
    <property type="entry name" value="ETF"/>
    <property type="match status" value="1"/>
</dbReference>
<dbReference type="Pfam" id="PF00766">
    <property type="entry name" value="ETF_alpha"/>
    <property type="match status" value="1"/>
</dbReference>
<organism evidence="6 7">
    <name type="scientific">Ornithinimicrobium avium</name>
    <dbReference type="NCBI Taxonomy" id="2283195"/>
    <lineage>
        <taxon>Bacteria</taxon>
        <taxon>Bacillati</taxon>
        <taxon>Actinomycetota</taxon>
        <taxon>Actinomycetes</taxon>
        <taxon>Micrococcales</taxon>
        <taxon>Ornithinimicrobiaceae</taxon>
        <taxon>Ornithinimicrobium</taxon>
    </lineage>
</organism>
<dbReference type="SMART" id="SM00893">
    <property type="entry name" value="ETF"/>
    <property type="match status" value="1"/>
</dbReference>